<name>D5PFE2_9MYCO</name>
<dbReference type="PANTHER" id="PTHR42891:SF1">
    <property type="entry name" value="D-GLYCERO-BETA-D-MANNO-HEPTOSE-1,7-BISPHOSPHATE 7-PHOSPHATASE"/>
    <property type="match status" value="1"/>
</dbReference>
<feature type="binding site" evidence="10">
    <location>
        <position position="103"/>
    </location>
    <ligand>
        <name>Zn(2+)</name>
        <dbReference type="ChEBI" id="CHEBI:29105"/>
    </ligand>
</feature>
<dbReference type="GO" id="GO:0005737">
    <property type="term" value="C:cytoplasm"/>
    <property type="evidence" value="ECO:0007669"/>
    <property type="project" value="UniProtKB-SubCell"/>
</dbReference>
<dbReference type="PANTHER" id="PTHR42891">
    <property type="entry name" value="D-GLYCERO-BETA-D-MANNO-HEPTOSE-1,7-BISPHOSPHATE 7-PHOSPHATASE"/>
    <property type="match status" value="1"/>
</dbReference>
<feature type="binding site" evidence="10">
    <location>
        <position position="105"/>
    </location>
    <ligand>
        <name>Zn(2+)</name>
        <dbReference type="ChEBI" id="CHEBI:29105"/>
    </ligand>
</feature>
<gene>
    <name evidence="11" type="primary">gmhB</name>
    <name evidence="11" type="ORF">HMPREF0591_4890</name>
</gene>
<evidence type="ECO:0000313" key="11">
    <source>
        <dbReference type="EMBL" id="EFG75212.1"/>
    </source>
</evidence>
<dbReference type="HOGENOM" id="CLU_085077_1_1_11"/>
<dbReference type="Pfam" id="PF13242">
    <property type="entry name" value="Hydrolase_like"/>
    <property type="match status" value="1"/>
</dbReference>
<dbReference type="GO" id="GO:0046872">
    <property type="term" value="F:metal ion binding"/>
    <property type="evidence" value="ECO:0007669"/>
    <property type="project" value="UniProtKB-KW"/>
</dbReference>
<feature type="binding site" evidence="10">
    <location>
        <position position="139"/>
    </location>
    <ligand>
        <name>Mg(2+)</name>
        <dbReference type="ChEBI" id="CHEBI:18420"/>
    </ligand>
</feature>
<keyword evidence="3 10" id="KW-0479">Metal-binding</keyword>
<feature type="binding site" evidence="10">
    <location>
        <position position="112"/>
    </location>
    <ligand>
        <name>Zn(2+)</name>
        <dbReference type="ChEBI" id="CHEBI:29105"/>
    </ligand>
</feature>
<protein>
    <recommendedName>
        <fullName evidence="6 7">D,D-heptose 1,7-bisphosphate phosphatase</fullName>
        <ecNumber evidence="7">3.1.3.-</ecNumber>
    </recommendedName>
</protein>
<keyword evidence="10" id="KW-0460">Magnesium</keyword>
<dbReference type="GO" id="GO:0016791">
    <property type="term" value="F:phosphatase activity"/>
    <property type="evidence" value="ECO:0007669"/>
    <property type="project" value="InterPro"/>
</dbReference>
<keyword evidence="10" id="KW-0862">Zinc</keyword>
<sequence length="190" mass="19710">MRPSPPMPELRNVRTVFLDRDGTINVKAAEGEYVRSPDEVVLLPGAGRAIAALNAAGLRTVLVTNQRWLSERAADAARFVAIQDRLAELLADQGARLDAAYHCPHAAASCDCRKPGAGMLVRAAREHGFALSESVMIGDSDADVRAGRAAGAATILLRAGDGEAAGADAVADDLAAAVRLILDAKDSGSA</sequence>
<feature type="site" description="Stabilizes the phosphoryl group" evidence="9">
    <location>
        <position position="64"/>
    </location>
</feature>
<dbReference type="InterPro" id="IPR023214">
    <property type="entry name" value="HAD_sf"/>
</dbReference>
<dbReference type="EC" id="3.1.3.-" evidence="7"/>
<dbReference type="GO" id="GO:0005975">
    <property type="term" value="P:carbohydrate metabolic process"/>
    <property type="evidence" value="ECO:0007669"/>
    <property type="project" value="InterPro"/>
</dbReference>
<feature type="active site" description="Nucleophile" evidence="8">
    <location>
        <position position="19"/>
    </location>
</feature>
<keyword evidence="12" id="KW-1185">Reference proteome</keyword>
<dbReference type="InterPro" id="IPR006549">
    <property type="entry name" value="HAD-SF_hydro_IIIA"/>
</dbReference>
<evidence type="ECO:0000256" key="3">
    <source>
        <dbReference type="ARBA" id="ARBA00022723"/>
    </source>
</evidence>
<dbReference type="Proteomes" id="UP000003653">
    <property type="component" value="Unassembled WGS sequence"/>
</dbReference>
<evidence type="ECO:0000256" key="10">
    <source>
        <dbReference type="PIRSR" id="PIRSR004682-4"/>
    </source>
</evidence>
<evidence type="ECO:0000256" key="9">
    <source>
        <dbReference type="PIRSR" id="PIRSR004682-3"/>
    </source>
</evidence>
<evidence type="ECO:0000313" key="12">
    <source>
        <dbReference type="Proteomes" id="UP000003653"/>
    </source>
</evidence>
<dbReference type="AlphaFoldDB" id="D5PFE2"/>
<proteinExistence type="inferred from homology"/>
<dbReference type="SUPFAM" id="SSF56784">
    <property type="entry name" value="HAD-like"/>
    <property type="match status" value="1"/>
</dbReference>
<dbReference type="InterPro" id="IPR006543">
    <property type="entry name" value="Histidinol-phos"/>
</dbReference>
<feature type="binding site" evidence="10">
    <location>
        <position position="21"/>
    </location>
    <ligand>
        <name>Mg(2+)</name>
        <dbReference type="ChEBI" id="CHEBI:18420"/>
    </ligand>
</feature>
<dbReference type="Gene3D" id="3.40.50.1000">
    <property type="entry name" value="HAD superfamily/HAD-like"/>
    <property type="match status" value="1"/>
</dbReference>
<comment type="subcellular location">
    <subcellularLocation>
        <location evidence="1 7">Cytoplasm</location>
    </subcellularLocation>
</comment>
<dbReference type="InterPro" id="IPR036412">
    <property type="entry name" value="HAD-like_sf"/>
</dbReference>
<comment type="cofactor">
    <cofactor evidence="10">
        <name>Zn(2+)</name>
        <dbReference type="ChEBI" id="CHEBI:29105"/>
    </cofactor>
</comment>
<evidence type="ECO:0000256" key="2">
    <source>
        <dbReference type="ARBA" id="ARBA00022490"/>
    </source>
</evidence>
<keyword evidence="2 7" id="KW-0963">Cytoplasm</keyword>
<dbReference type="InterPro" id="IPR004446">
    <property type="entry name" value="Heptose_bisP_phosphatase"/>
</dbReference>
<accession>D5PFE2</accession>
<dbReference type="eggNOG" id="COG0241">
    <property type="taxonomic scope" value="Bacteria"/>
</dbReference>
<evidence type="ECO:0000256" key="1">
    <source>
        <dbReference type="ARBA" id="ARBA00004496"/>
    </source>
</evidence>
<evidence type="ECO:0000256" key="4">
    <source>
        <dbReference type="ARBA" id="ARBA00022801"/>
    </source>
</evidence>
<keyword evidence="5 7" id="KW-0119">Carbohydrate metabolism</keyword>
<organism evidence="11 12">
    <name type="scientific">Mycobacterium parascrofulaceum ATCC BAA-614</name>
    <dbReference type="NCBI Taxonomy" id="525368"/>
    <lineage>
        <taxon>Bacteria</taxon>
        <taxon>Bacillati</taxon>
        <taxon>Actinomycetota</taxon>
        <taxon>Actinomycetes</taxon>
        <taxon>Mycobacteriales</taxon>
        <taxon>Mycobacteriaceae</taxon>
        <taxon>Mycobacterium</taxon>
        <taxon>Mycobacterium simiae complex</taxon>
    </lineage>
</organism>
<feature type="site" description="Stabilizes the phosphoryl group" evidence="9">
    <location>
        <position position="114"/>
    </location>
</feature>
<reference evidence="11 12" key="1">
    <citation type="submission" date="2010-04" db="EMBL/GenBank/DDBJ databases">
        <authorList>
            <person name="Muzny D."/>
            <person name="Qin X."/>
            <person name="Deng J."/>
            <person name="Jiang H."/>
            <person name="Liu Y."/>
            <person name="Qu J."/>
            <person name="Song X.-Z."/>
            <person name="Zhang L."/>
            <person name="Thornton R."/>
            <person name="Coyle M."/>
            <person name="Francisco L."/>
            <person name="Jackson L."/>
            <person name="Javaid M."/>
            <person name="Korchina V."/>
            <person name="Kovar C."/>
            <person name="Mata R."/>
            <person name="Mathew T."/>
            <person name="Ngo R."/>
            <person name="Nguyen L."/>
            <person name="Nguyen N."/>
            <person name="Okwuonu G."/>
            <person name="Ongeri F."/>
            <person name="Pham C."/>
            <person name="Simmons D."/>
            <person name="Wilczek-Boney K."/>
            <person name="Hale W."/>
            <person name="Jakkamsetti A."/>
            <person name="Pham P."/>
            <person name="Ruth R."/>
            <person name="San Lucas F."/>
            <person name="Warren J."/>
            <person name="Zhang J."/>
            <person name="Zhao Z."/>
            <person name="Zhou C."/>
            <person name="Zhu D."/>
            <person name="Lee S."/>
            <person name="Bess C."/>
            <person name="Blankenburg K."/>
            <person name="Forbes L."/>
            <person name="Fu Q."/>
            <person name="Gubbala S."/>
            <person name="Hirani K."/>
            <person name="Jayaseelan J.C."/>
            <person name="Lara F."/>
            <person name="Munidasa M."/>
            <person name="Palculict T."/>
            <person name="Patil S."/>
            <person name="Pu L.-L."/>
            <person name="Saada N."/>
            <person name="Tang L."/>
            <person name="Weissenberger G."/>
            <person name="Zhu Y."/>
            <person name="Hemphill L."/>
            <person name="Shang Y."/>
            <person name="Youmans B."/>
            <person name="Ayvaz T."/>
            <person name="Ross M."/>
            <person name="Santibanez J."/>
            <person name="Aqrawi P."/>
            <person name="Gross S."/>
            <person name="Joshi V."/>
            <person name="Fowler G."/>
            <person name="Nazareth L."/>
            <person name="Reid J."/>
            <person name="Worley K."/>
            <person name="Petrosino J."/>
            <person name="Highlander S."/>
            <person name="Gibbs R."/>
        </authorList>
    </citation>
    <scope>NUCLEOTIDE SEQUENCE [LARGE SCALE GENOMIC DNA]</scope>
    <source>
        <strain evidence="11 12">ATCC BAA-614</strain>
    </source>
</reference>
<evidence type="ECO:0000256" key="6">
    <source>
        <dbReference type="ARBA" id="ARBA00031828"/>
    </source>
</evidence>
<comment type="similarity">
    <text evidence="7">Belongs to the gmhB family.</text>
</comment>
<dbReference type="RefSeq" id="WP_007168879.1">
    <property type="nucleotide sequence ID" value="NZ_GG770554.1"/>
</dbReference>
<feature type="binding site" evidence="10">
    <location>
        <position position="110"/>
    </location>
    <ligand>
        <name>Zn(2+)</name>
        <dbReference type="ChEBI" id="CHEBI:29105"/>
    </ligand>
</feature>
<evidence type="ECO:0000256" key="5">
    <source>
        <dbReference type="ARBA" id="ARBA00023277"/>
    </source>
</evidence>
<evidence type="ECO:0000256" key="8">
    <source>
        <dbReference type="PIRSR" id="PIRSR004682-1"/>
    </source>
</evidence>
<dbReference type="NCBIfam" id="TIGR01662">
    <property type="entry name" value="HAD-SF-IIIA"/>
    <property type="match status" value="1"/>
</dbReference>
<feature type="site" description="Contributes to substrate recognition" evidence="9">
    <location>
        <position position="113"/>
    </location>
</feature>
<comment type="caution">
    <text evidence="11">The sequence shown here is derived from an EMBL/GenBank/DDBJ whole genome shotgun (WGS) entry which is preliminary data.</text>
</comment>
<keyword evidence="4 7" id="KW-0378">Hydrolase</keyword>
<feature type="active site" description="Proton donor" evidence="8">
    <location>
        <position position="21"/>
    </location>
</feature>
<dbReference type="PIRSF" id="PIRSF004682">
    <property type="entry name" value="GmhB"/>
    <property type="match status" value="1"/>
</dbReference>
<dbReference type="EMBL" id="ADNV01000332">
    <property type="protein sequence ID" value="EFG75212.1"/>
    <property type="molecule type" value="Genomic_DNA"/>
</dbReference>
<evidence type="ECO:0000256" key="7">
    <source>
        <dbReference type="PIRNR" id="PIRNR004682"/>
    </source>
</evidence>
<feature type="binding site" evidence="10">
    <location>
        <position position="19"/>
    </location>
    <ligand>
        <name>Mg(2+)</name>
        <dbReference type="ChEBI" id="CHEBI:18420"/>
    </ligand>
</feature>
<dbReference type="NCBIfam" id="TIGR01656">
    <property type="entry name" value="Histidinol-ppas"/>
    <property type="match status" value="1"/>
</dbReference>
<comment type="cofactor">
    <cofactor evidence="10">
        <name>Mg(2+)</name>
        <dbReference type="ChEBI" id="CHEBI:18420"/>
    </cofactor>
</comment>